<evidence type="ECO:0000313" key="3">
    <source>
        <dbReference type="Proteomes" id="UP000199150"/>
    </source>
</evidence>
<sequence>MFIKYLPAVSAALLLVSATVASADMYKDYTPDTGIWSETVVEVDPNHVDDYLVGLKASQVPALEIMKKHGLIDNYIFMIKDGYNAGAPNVIIATHYVNAAAMEPDQARDQAIEKEIYAVFSKEKGEAAVAGYEKYRKFVEINNWRTITFTK</sequence>
<evidence type="ECO:0008006" key="4">
    <source>
        <dbReference type="Google" id="ProtNLM"/>
    </source>
</evidence>
<feature type="chain" id="PRO_5011654321" description="NIPSNAP protein" evidence="1">
    <location>
        <begin position="24"/>
        <end position="151"/>
    </location>
</feature>
<dbReference type="EMBL" id="FMTS01000001">
    <property type="protein sequence ID" value="SCW30007.1"/>
    <property type="molecule type" value="Genomic_DNA"/>
</dbReference>
<keyword evidence="3" id="KW-1185">Reference proteome</keyword>
<feature type="signal peptide" evidence="1">
    <location>
        <begin position="1"/>
        <end position="23"/>
    </location>
</feature>
<organism evidence="2 3">
    <name type="scientific">Asticcacaulis taihuensis</name>
    <dbReference type="NCBI Taxonomy" id="260084"/>
    <lineage>
        <taxon>Bacteria</taxon>
        <taxon>Pseudomonadati</taxon>
        <taxon>Pseudomonadota</taxon>
        <taxon>Alphaproteobacteria</taxon>
        <taxon>Caulobacterales</taxon>
        <taxon>Caulobacteraceae</taxon>
        <taxon>Asticcacaulis</taxon>
    </lineage>
</organism>
<evidence type="ECO:0000256" key="1">
    <source>
        <dbReference type="SAM" id="SignalP"/>
    </source>
</evidence>
<evidence type="ECO:0000313" key="2">
    <source>
        <dbReference type="EMBL" id="SCW30007.1"/>
    </source>
</evidence>
<dbReference type="STRING" id="260084.SAMN02927928_0254"/>
<dbReference type="AlphaFoldDB" id="A0A1G4PCH5"/>
<dbReference type="RefSeq" id="WP_090642708.1">
    <property type="nucleotide sequence ID" value="NZ_CBCRYE010000001.1"/>
</dbReference>
<keyword evidence="1" id="KW-0732">Signal</keyword>
<gene>
    <name evidence="2" type="ORF">SAMN02927928_0254</name>
</gene>
<dbReference type="OrthoDB" id="7560264at2"/>
<accession>A0A1G4PCH5</accession>
<dbReference type="Proteomes" id="UP000199150">
    <property type="component" value="Unassembled WGS sequence"/>
</dbReference>
<protein>
    <recommendedName>
        <fullName evidence="4">NIPSNAP protein</fullName>
    </recommendedName>
</protein>
<proteinExistence type="predicted"/>
<name>A0A1G4PCH5_9CAUL</name>
<reference evidence="3" key="1">
    <citation type="submission" date="2016-10" db="EMBL/GenBank/DDBJ databases">
        <authorList>
            <person name="Varghese N."/>
            <person name="Submissions S."/>
        </authorList>
    </citation>
    <scope>NUCLEOTIDE SEQUENCE [LARGE SCALE GENOMIC DNA]</scope>
    <source>
        <strain evidence="3">CGMCC 1.3431</strain>
    </source>
</reference>